<evidence type="ECO:0000256" key="4">
    <source>
        <dbReference type="ARBA" id="ARBA00022525"/>
    </source>
</evidence>
<evidence type="ECO:0000313" key="7">
    <source>
        <dbReference type="EMBL" id="CDO70108.1"/>
    </source>
</evidence>
<evidence type="ECO:0000256" key="2">
    <source>
        <dbReference type="ARBA" id="ARBA00010446"/>
    </source>
</evidence>
<comment type="similarity">
    <text evidence="2 6">Belongs to the fungal hydrophobin family.</text>
</comment>
<proteinExistence type="inferred from homology"/>
<dbReference type="SMART" id="SM00075">
    <property type="entry name" value="HYDRO"/>
    <property type="match status" value="1"/>
</dbReference>
<reference evidence="7" key="1">
    <citation type="submission" date="2014-01" db="EMBL/GenBank/DDBJ databases">
        <title>The genome of the white-rot fungus Pycnoporus cinnabarinus: a basidiomycete model with a versatile arsenal for lignocellulosic biomass breakdown.</title>
        <authorList>
            <person name="Levasseur A."/>
            <person name="Lomascolo A."/>
            <person name="Ruiz-Duenas F.J."/>
            <person name="Uzan E."/>
            <person name="Piumi F."/>
            <person name="Kues U."/>
            <person name="Ram A.F.J."/>
            <person name="Murat C."/>
            <person name="Haon M."/>
            <person name="Benoit I."/>
            <person name="Arfi Y."/>
            <person name="Chevret D."/>
            <person name="Drula E."/>
            <person name="Kwon M.J."/>
            <person name="Gouret P."/>
            <person name="Lesage-Meessen L."/>
            <person name="Lombard V."/>
            <person name="Mariette J."/>
            <person name="Noirot C."/>
            <person name="Park J."/>
            <person name="Patyshakuliyeva A."/>
            <person name="Wieneger R.A.B."/>
            <person name="Wosten H.A.B."/>
            <person name="Martin F."/>
            <person name="Coutinho P.M."/>
            <person name="de Vries R."/>
            <person name="Martinez A.T."/>
            <person name="Klopp C."/>
            <person name="Pontarotti P."/>
            <person name="Henrissat B."/>
            <person name="Record E."/>
        </authorList>
    </citation>
    <scope>NUCLEOTIDE SEQUENCE [LARGE SCALE GENOMIC DNA]</scope>
    <source>
        <strain evidence="7">BRFM137</strain>
    </source>
</reference>
<dbReference type="InterPro" id="IPR001338">
    <property type="entry name" value="Class_I_Hydrophobin"/>
</dbReference>
<dbReference type="EMBL" id="CCBP010000067">
    <property type="protein sequence ID" value="CDO70108.1"/>
    <property type="molecule type" value="Genomic_DNA"/>
</dbReference>
<keyword evidence="3 6" id="KW-0134">Cell wall</keyword>
<gene>
    <name evidence="7" type="ORF">BN946_scf184806.g35</name>
</gene>
<accession>A0A060SCJ3</accession>
<keyword evidence="6" id="KW-0732">Signal</keyword>
<dbReference type="HOGENOM" id="CLU_105134_1_2_1"/>
<evidence type="ECO:0000256" key="3">
    <source>
        <dbReference type="ARBA" id="ARBA00022512"/>
    </source>
</evidence>
<evidence type="ECO:0000313" key="8">
    <source>
        <dbReference type="Proteomes" id="UP000029665"/>
    </source>
</evidence>
<keyword evidence="5 6" id="KW-1015">Disulfide bond</keyword>
<dbReference type="GO" id="GO:0009277">
    <property type="term" value="C:fungal-type cell wall"/>
    <property type="evidence" value="ECO:0007669"/>
    <property type="project" value="InterPro"/>
</dbReference>
<evidence type="ECO:0000256" key="5">
    <source>
        <dbReference type="ARBA" id="ARBA00023157"/>
    </source>
</evidence>
<dbReference type="STRING" id="5643.A0A060SCJ3"/>
<dbReference type="Proteomes" id="UP000029665">
    <property type="component" value="Unassembled WGS sequence"/>
</dbReference>
<keyword evidence="8" id="KW-1185">Reference proteome</keyword>
<comment type="subcellular location">
    <subcellularLocation>
        <location evidence="1 6">Secreted</location>
        <location evidence="1 6">Cell wall</location>
    </subcellularLocation>
</comment>
<protein>
    <recommendedName>
        <fullName evidence="6">Hydrophobin</fullName>
    </recommendedName>
</protein>
<name>A0A060SCJ3_PYCCI</name>
<dbReference type="Pfam" id="PF01185">
    <property type="entry name" value="Hydrophobin"/>
    <property type="match status" value="1"/>
</dbReference>
<dbReference type="OrthoDB" id="4225815at2759"/>
<comment type="caution">
    <text evidence="7">The sequence shown here is derived from an EMBL/GenBank/DDBJ whole genome shotgun (WGS) entry which is preliminary data.</text>
</comment>
<dbReference type="GO" id="GO:0005199">
    <property type="term" value="F:structural constituent of cell wall"/>
    <property type="evidence" value="ECO:0007669"/>
    <property type="project" value="InterPro"/>
</dbReference>
<organism evidence="7 8">
    <name type="scientific">Pycnoporus cinnabarinus</name>
    <name type="common">Cinnabar-red polypore</name>
    <name type="synonym">Trametes cinnabarina</name>
    <dbReference type="NCBI Taxonomy" id="5643"/>
    <lineage>
        <taxon>Eukaryota</taxon>
        <taxon>Fungi</taxon>
        <taxon>Dikarya</taxon>
        <taxon>Basidiomycota</taxon>
        <taxon>Agaricomycotina</taxon>
        <taxon>Agaricomycetes</taxon>
        <taxon>Polyporales</taxon>
        <taxon>Polyporaceae</taxon>
        <taxon>Trametes</taxon>
    </lineage>
</organism>
<dbReference type="AlphaFoldDB" id="A0A060SCJ3"/>
<dbReference type="CDD" id="cd23507">
    <property type="entry name" value="hydrophobin_I"/>
    <property type="match status" value="1"/>
</dbReference>
<keyword evidence="4 6" id="KW-0964">Secreted</keyword>
<evidence type="ECO:0000256" key="6">
    <source>
        <dbReference type="RuleBase" id="RU365009"/>
    </source>
</evidence>
<feature type="chain" id="PRO_5013984337" description="Hydrophobin" evidence="6">
    <location>
        <begin position="22"/>
        <end position="128"/>
    </location>
</feature>
<dbReference type="OMA" id="STPGDLC"/>
<feature type="signal peptide" evidence="6">
    <location>
        <begin position="1"/>
        <end position="21"/>
    </location>
</feature>
<sequence>MFSRAVTAFYFVLSLAILAVAMPGGTLPPPTTTVTATAIAPTATGDLCSTGPIQCCQSVGKADDPVMGLLLGLLGIVVDGVDALLGIQCSPIKIVGLGLDSACSGNVVCCENNNIGGLISIGCIDIVL</sequence>
<evidence type="ECO:0000256" key="1">
    <source>
        <dbReference type="ARBA" id="ARBA00004191"/>
    </source>
</evidence>